<sequence>MGQKTNPLCFRLGTTQSHHSIWFEEPKKYATGIQEDQKIRDFFKNYVQYRLNKYYQMVVKEVNQRNTKYENIRIPPLGFEGIVRIKIEKQANKIQKPFIRIKIYSGFVPKFLLKENTLAHFRENIKKQEFYSVYPSPRKITVHLEKAEIHYRQPNLLAEYIALQLKNRVPYRKDNGTSY</sequence>
<name>A0AAV8B7U4_9POAL</name>
<evidence type="ECO:0008006" key="3">
    <source>
        <dbReference type="Google" id="ProtNLM"/>
    </source>
</evidence>
<keyword evidence="2" id="KW-1185">Reference proteome</keyword>
<organism evidence="1 2">
    <name type="scientific">Rhynchospora pubera</name>
    <dbReference type="NCBI Taxonomy" id="906938"/>
    <lineage>
        <taxon>Eukaryota</taxon>
        <taxon>Viridiplantae</taxon>
        <taxon>Streptophyta</taxon>
        <taxon>Embryophyta</taxon>
        <taxon>Tracheophyta</taxon>
        <taxon>Spermatophyta</taxon>
        <taxon>Magnoliopsida</taxon>
        <taxon>Liliopsida</taxon>
        <taxon>Poales</taxon>
        <taxon>Cyperaceae</taxon>
        <taxon>Cyperoideae</taxon>
        <taxon>Rhynchosporeae</taxon>
        <taxon>Rhynchospora</taxon>
    </lineage>
</organism>
<dbReference type="InterPro" id="IPR015946">
    <property type="entry name" value="KH_dom-like_a/b"/>
</dbReference>
<proteinExistence type="predicted"/>
<accession>A0AAV8B7U4</accession>
<reference evidence="1" key="1">
    <citation type="submission" date="2022-08" db="EMBL/GenBank/DDBJ databases">
        <authorList>
            <person name="Marques A."/>
        </authorList>
    </citation>
    <scope>NUCLEOTIDE SEQUENCE</scope>
    <source>
        <strain evidence="1">RhyPub2mFocal</strain>
        <tissue evidence="1">Leaves</tissue>
    </source>
</reference>
<comment type="caution">
    <text evidence="1">The sequence shown here is derived from an EMBL/GenBank/DDBJ whole genome shotgun (WGS) entry which is preliminary data.</text>
</comment>
<gene>
    <name evidence="1" type="ORF">LUZ62_005607</name>
</gene>
<dbReference type="Proteomes" id="UP001140206">
    <property type="component" value="Unassembled WGS sequence"/>
</dbReference>
<protein>
    <recommendedName>
        <fullName evidence="3">Ribosomal protein S3</fullName>
    </recommendedName>
</protein>
<dbReference type="GO" id="GO:0003723">
    <property type="term" value="F:RNA binding"/>
    <property type="evidence" value="ECO:0007669"/>
    <property type="project" value="InterPro"/>
</dbReference>
<dbReference type="Gene3D" id="3.30.300.20">
    <property type="match status" value="1"/>
</dbReference>
<dbReference type="AlphaFoldDB" id="A0AAV8B7U4"/>
<dbReference type="CDD" id="cd02412">
    <property type="entry name" value="KH-II_30S_S3"/>
    <property type="match status" value="1"/>
</dbReference>
<evidence type="ECO:0000313" key="1">
    <source>
        <dbReference type="EMBL" id="KAJ4739075.1"/>
    </source>
</evidence>
<dbReference type="InterPro" id="IPR009019">
    <property type="entry name" value="KH_sf_prok-type"/>
</dbReference>
<dbReference type="EMBL" id="JAMFTS010002275">
    <property type="protein sequence ID" value="KAJ4739075.1"/>
    <property type="molecule type" value="Genomic_DNA"/>
</dbReference>
<dbReference type="SUPFAM" id="SSF54814">
    <property type="entry name" value="Prokaryotic type KH domain (KH-domain type II)"/>
    <property type="match status" value="1"/>
</dbReference>
<evidence type="ECO:0000313" key="2">
    <source>
        <dbReference type="Proteomes" id="UP001140206"/>
    </source>
</evidence>